<dbReference type="EMBL" id="CDSF01000013">
    <property type="protein sequence ID" value="CEO95317.1"/>
    <property type="molecule type" value="Genomic_DNA"/>
</dbReference>
<dbReference type="GO" id="GO:0051536">
    <property type="term" value="F:iron-sulfur cluster binding"/>
    <property type="evidence" value="ECO:0007669"/>
    <property type="project" value="InterPro"/>
</dbReference>
<name>A0A0G4IJQ9_PLABS</name>
<dbReference type="InterPro" id="IPR014824">
    <property type="entry name" value="Nfu/NifU_N"/>
</dbReference>
<gene>
    <name evidence="3" type="ORF">PBRA_004083</name>
    <name evidence="4" type="ORF">PLBR_LOCUS3451</name>
</gene>
<sequence>MASGAMRGAATGWWRRHVRSLFIQVATTPNPSSLKFMPGRSLLSNGMTADFSNLRSAQASPLARALFQHPDVRNVLIASDFIAVTIGDAESWPRMKPEIFAALEDFFASGQPIISDANSSSAPNKDTTILDTDSDTVAMIKELIETRIRPYIQEDGGDVVYRGFVDGIVHLQLQGSCVGCPSSTVTLKNGIEGMLMHYCPEVKGVTEFVDEPLEAASREQLSKLEAELAAKNSTNQGNSS</sequence>
<dbReference type="GO" id="GO:0005506">
    <property type="term" value="F:iron ion binding"/>
    <property type="evidence" value="ECO:0007669"/>
    <property type="project" value="InterPro"/>
</dbReference>
<geneLocation type="mitochondrion" evidence="4"/>
<proteinExistence type="inferred from homology"/>
<dbReference type="InterPro" id="IPR036498">
    <property type="entry name" value="Nfu/NifU_N_sf"/>
</dbReference>
<keyword evidence="4" id="KW-0496">Mitochondrion</keyword>
<dbReference type="PIRSF" id="PIRSF036773">
    <property type="entry name" value="HIRIP5"/>
    <property type="match status" value="1"/>
</dbReference>
<dbReference type="Pfam" id="PF08712">
    <property type="entry name" value="Nfu_N"/>
    <property type="match status" value="1"/>
</dbReference>
<evidence type="ECO:0000313" key="4">
    <source>
        <dbReference type="EMBL" id="SPQ96236.1"/>
    </source>
</evidence>
<dbReference type="GO" id="GO:0005739">
    <property type="term" value="C:mitochondrion"/>
    <property type="evidence" value="ECO:0007669"/>
    <property type="project" value="TreeGrafter"/>
</dbReference>
<protein>
    <recommendedName>
        <fullName evidence="2">Scaffold protein Nfu/NifU N-terminal domain-containing protein</fullName>
    </recommendedName>
</protein>
<evidence type="ECO:0000256" key="1">
    <source>
        <dbReference type="ARBA" id="ARBA00006420"/>
    </source>
</evidence>
<dbReference type="STRING" id="37360.A0A0G4IJQ9"/>
<reference evidence="3 5" key="1">
    <citation type="submission" date="2015-02" db="EMBL/GenBank/DDBJ databases">
        <authorList>
            <person name="Chooi Y.-H."/>
        </authorList>
    </citation>
    <scope>NUCLEOTIDE SEQUENCE [LARGE SCALE GENOMIC DNA]</scope>
    <source>
        <strain evidence="3">E3</strain>
    </source>
</reference>
<evidence type="ECO:0000313" key="3">
    <source>
        <dbReference type="EMBL" id="CEO95317.1"/>
    </source>
</evidence>
<organism evidence="3 5">
    <name type="scientific">Plasmodiophora brassicae</name>
    <name type="common">Clubroot disease agent</name>
    <dbReference type="NCBI Taxonomy" id="37360"/>
    <lineage>
        <taxon>Eukaryota</taxon>
        <taxon>Sar</taxon>
        <taxon>Rhizaria</taxon>
        <taxon>Endomyxa</taxon>
        <taxon>Phytomyxea</taxon>
        <taxon>Plasmodiophorida</taxon>
        <taxon>Plasmodiophoridae</taxon>
        <taxon>Plasmodiophora</taxon>
    </lineage>
</organism>
<dbReference type="OMA" id="AIMEHYM"/>
<dbReference type="Gene3D" id="3.30.1370.70">
    <property type="entry name" value="Scaffold protein Nfu/NifU, N-terminal domain"/>
    <property type="match status" value="1"/>
</dbReference>
<dbReference type="Gene3D" id="3.30.300.130">
    <property type="entry name" value="Fe-S cluster assembly (FSCA)"/>
    <property type="match status" value="1"/>
</dbReference>
<dbReference type="AlphaFoldDB" id="A0A0G4IJQ9"/>
<evidence type="ECO:0000313" key="5">
    <source>
        <dbReference type="Proteomes" id="UP000039324"/>
    </source>
</evidence>
<dbReference type="InterPro" id="IPR035433">
    <property type="entry name" value="NFU1-like"/>
</dbReference>
<dbReference type="SUPFAM" id="SSF117916">
    <property type="entry name" value="Fe-S cluster assembly (FSCA) domain-like"/>
    <property type="match status" value="1"/>
</dbReference>
<feature type="domain" description="Scaffold protein Nfu/NifU N-terminal" evidence="2">
    <location>
        <begin position="23"/>
        <end position="110"/>
    </location>
</feature>
<dbReference type="PANTHER" id="PTHR11178">
    <property type="entry name" value="IRON-SULFUR CLUSTER SCAFFOLD PROTEIN NFU-RELATED"/>
    <property type="match status" value="1"/>
</dbReference>
<accession>A0A0G4IJQ9</accession>
<dbReference type="SUPFAM" id="SSF110836">
    <property type="entry name" value="Hypothetical protein SAV1430"/>
    <property type="match status" value="1"/>
</dbReference>
<dbReference type="Pfam" id="PF01106">
    <property type="entry name" value="NifU"/>
    <property type="match status" value="1"/>
</dbReference>
<dbReference type="GO" id="GO:0016226">
    <property type="term" value="P:iron-sulfur cluster assembly"/>
    <property type="evidence" value="ECO:0007669"/>
    <property type="project" value="InterPro"/>
</dbReference>
<evidence type="ECO:0000313" key="6">
    <source>
        <dbReference type="Proteomes" id="UP000290189"/>
    </source>
</evidence>
<dbReference type="Proteomes" id="UP000039324">
    <property type="component" value="Unassembled WGS sequence"/>
</dbReference>
<dbReference type="SMART" id="SM00932">
    <property type="entry name" value="Nfu_N"/>
    <property type="match status" value="1"/>
</dbReference>
<dbReference type="EMBL" id="OVEO01000005">
    <property type="protein sequence ID" value="SPQ96236.1"/>
    <property type="molecule type" value="Genomic_DNA"/>
</dbReference>
<reference evidence="4 6" key="2">
    <citation type="submission" date="2018-03" db="EMBL/GenBank/DDBJ databases">
        <authorList>
            <person name="Fogelqvist J."/>
        </authorList>
    </citation>
    <scope>NUCLEOTIDE SEQUENCE [LARGE SCALE GENOMIC DNA]</scope>
</reference>
<dbReference type="Proteomes" id="UP000290189">
    <property type="component" value="Unassembled WGS sequence"/>
</dbReference>
<comment type="similarity">
    <text evidence="1">Belongs to the NifU family.</text>
</comment>
<dbReference type="FunFam" id="3.30.300.130:FF:000001">
    <property type="entry name" value="NFU1 iron-sulfur cluster scaffold"/>
    <property type="match status" value="1"/>
</dbReference>
<dbReference type="InterPro" id="IPR001075">
    <property type="entry name" value="NIF_FeS_clus_asmbl_NifU_C"/>
</dbReference>
<dbReference type="PANTHER" id="PTHR11178:SF1">
    <property type="entry name" value="NFU1 IRON-SULFUR CLUSTER SCAFFOLD HOMOLOG, MITOCHONDRIAL"/>
    <property type="match status" value="1"/>
</dbReference>
<evidence type="ECO:0000259" key="2">
    <source>
        <dbReference type="SMART" id="SM00932"/>
    </source>
</evidence>
<keyword evidence="5" id="KW-1185">Reference proteome</keyword>
<dbReference type="OrthoDB" id="565552at2759"/>
<dbReference type="InterPro" id="IPR034904">
    <property type="entry name" value="FSCA_dom_sf"/>
</dbReference>